<dbReference type="Gene3D" id="1.20.5.1930">
    <property type="match status" value="1"/>
</dbReference>
<feature type="domain" description="Signal transduction histidine kinase subgroup 3 dimerisation and phosphoacceptor" evidence="12">
    <location>
        <begin position="403"/>
        <end position="466"/>
    </location>
</feature>
<keyword evidence="7" id="KW-0067">ATP-binding</keyword>
<dbReference type="PANTHER" id="PTHR24421">
    <property type="entry name" value="NITRATE/NITRITE SENSOR PROTEIN NARX-RELATED"/>
    <property type="match status" value="1"/>
</dbReference>
<accession>A0A1H9F693</accession>
<feature type="transmembrane region" description="Helical" evidence="10">
    <location>
        <begin position="135"/>
        <end position="153"/>
    </location>
</feature>
<keyword evidence="8" id="KW-0902">Two-component regulatory system</keyword>
<keyword evidence="5" id="KW-0547">Nucleotide-binding</keyword>
<organism evidence="13 14">
    <name type="scientific">Microlunatus flavus</name>
    <dbReference type="NCBI Taxonomy" id="1036181"/>
    <lineage>
        <taxon>Bacteria</taxon>
        <taxon>Bacillati</taxon>
        <taxon>Actinomycetota</taxon>
        <taxon>Actinomycetes</taxon>
        <taxon>Propionibacteriales</taxon>
        <taxon>Propionibacteriaceae</taxon>
        <taxon>Microlunatus</taxon>
    </lineage>
</organism>
<dbReference type="OrthoDB" id="3217947at2"/>
<evidence type="ECO:0000256" key="1">
    <source>
        <dbReference type="ARBA" id="ARBA00000085"/>
    </source>
</evidence>
<evidence type="ECO:0000256" key="7">
    <source>
        <dbReference type="ARBA" id="ARBA00022840"/>
    </source>
</evidence>
<dbReference type="InterPro" id="IPR011712">
    <property type="entry name" value="Sig_transdc_His_kin_sub3_dim/P"/>
</dbReference>
<keyword evidence="3" id="KW-0597">Phosphoprotein</keyword>
<keyword evidence="10" id="KW-0472">Membrane</keyword>
<dbReference type="Pfam" id="PF07730">
    <property type="entry name" value="HisKA_3"/>
    <property type="match status" value="1"/>
</dbReference>
<evidence type="ECO:0000256" key="4">
    <source>
        <dbReference type="ARBA" id="ARBA00022679"/>
    </source>
</evidence>
<dbReference type="CDD" id="cd16917">
    <property type="entry name" value="HATPase_UhpB-NarQ-NarX-like"/>
    <property type="match status" value="1"/>
</dbReference>
<evidence type="ECO:0000259" key="11">
    <source>
        <dbReference type="Pfam" id="PF02518"/>
    </source>
</evidence>
<dbReference type="EMBL" id="FOFA01000003">
    <property type="protein sequence ID" value="SEQ33504.1"/>
    <property type="molecule type" value="Genomic_DNA"/>
</dbReference>
<protein>
    <recommendedName>
        <fullName evidence="2">histidine kinase</fullName>
        <ecNumber evidence="2">2.7.13.3</ecNumber>
    </recommendedName>
</protein>
<evidence type="ECO:0000313" key="14">
    <source>
        <dbReference type="Proteomes" id="UP000198504"/>
    </source>
</evidence>
<feature type="domain" description="Histidine kinase/HSP90-like ATPase" evidence="11">
    <location>
        <begin position="504"/>
        <end position="592"/>
    </location>
</feature>
<evidence type="ECO:0000256" key="9">
    <source>
        <dbReference type="SAM" id="MobiDB-lite"/>
    </source>
</evidence>
<dbReference type="InterPro" id="IPR036890">
    <property type="entry name" value="HATPase_C_sf"/>
</dbReference>
<dbReference type="Pfam" id="PF02518">
    <property type="entry name" value="HATPase_c"/>
    <property type="match status" value="1"/>
</dbReference>
<feature type="transmembrane region" description="Helical" evidence="10">
    <location>
        <begin position="77"/>
        <end position="96"/>
    </location>
</feature>
<keyword evidence="6 13" id="KW-0418">Kinase</keyword>
<dbReference type="SUPFAM" id="SSF55874">
    <property type="entry name" value="ATPase domain of HSP90 chaperone/DNA topoisomerase II/histidine kinase"/>
    <property type="match status" value="1"/>
</dbReference>
<dbReference type="RefSeq" id="WP_091178845.1">
    <property type="nucleotide sequence ID" value="NZ_FOFA01000003.1"/>
</dbReference>
<evidence type="ECO:0000259" key="12">
    <source>
        <dbReference type="Pfam" id="PF07730"/>
    </source>
</evidence>
<dbReference type="GO" id="GO:0000155">
    <property type="term" value="F:phosphorelay sensor kinase activity"/>
    <property type="evidence" value="ECO:0007669"/>
    <property type="project" value="InterPro"/>
</dbReference>
<reference evidence="14" key="1">
    <citation type="submission" date="2016-10" db="EMBL/GenBank/DDBJ databases">
        <authorList>
            <person name="Varghese N."/>
            <person name="Submissions S."/>
        </authorList>
    </citation>
    <scope>NUCLEOTIDE SEQUENCE [LARGE SCALE GENOMIC DNA]</scope>
    <source>
        <strain evidence="14">CGMCC 4.6856</strain>
    </source>
</reference>
<feature type="transmembrane region" description="Helical" evidence="10">
    <location>
        <begin position="102"/>
        <end position="123"/>
    </location>
</feature>
<dbReference type="AlphaFoldDB" id="A0A1H9F693"/>
<dbReference type="GO" id="GO:0046983">
    <property type="term" value="F:protein dimerization activity"/>
    <property type="evidence" value="ECO:0007669"/>
    <property type="project" value="InterPro"/>
</dbReference>
<feature type="transmembrane region" description="Helical" evidence="10">
    <location>
        <begin position="241"/>
        <end position="260"/>
    </location>
</feature>
<keyword evidence="10" id="KW-0812">Transmembrane</keyword>
<keyword evidence="10" id="KW-1133">Transmembrane helix</keyword>
<evidence type="ECO:0000256" key="10">
    <source>
        <dbReference type="SAM" id="Phobius"/>
    </source>
</evidence>
<keyword evidence="14" id="KW-1185">Reference proteome</keyword>
<feature type="region of interest" description="Disordered" evidence="9">
    <location>
        <begin position="529"/>
        <end position="561"/>
    </location>
</feature>
<feature type="transmembrane region" description="Helical" evidence="10">
    <location>
        <begin position="207"/>
        <end position="229"/>
    </location>
</feature>
<dbReference type="GO" id="GO:0005524">
    <property type="term" value="F:ATP binding"/>
    <property type="evidence" value="ECO:0007669"/>
    <property type="project" value="UniProtKB-KW"/>
</dbReference>
<dbReference type="PANTHER" id="PTHR24421:SF10">
    <property type="entry name" value="NITRATE_NITRITE SENSOR PROTEIN NARQ"/>
    <property type="match status" value="1"/>
</dbReference>
<dbReference type="GO" id="GO:0016020">
    <property type="term" value="C:membrane"/>
    <property type="evidence" value="ECO:0007669"/>
    <property type="project" value="InterPro"/>
</dbReference>
<evidence type="ECO:0000313" key="13">
    <source>
        <dbReference type="EMBL" id="SEQ33504.1"/>
    </source>
</evidence>
<keyword evidence="4" id="KW-0808">Transferase</keyword>
<feature type="transmembrane region" description="Helical" evidence="10">
    <location>
        <begin position="173"/>
        <end position="195"/>
    </location>
</feature>
<dbReference type="Gene3D" id="3.30.565.10">
    <property type="entry name" value="Histidine kinase-like ATPase, C-terminal domain"/>
    <property type="match status" value="1"/>
</dbReference>
<evidence type="ECO:0000256" key="2">
    <source>
        <dbReference type="ARBA" id="ARBA00012438"/>
    </source>
</evidence>
<gene>
    <name evidence="13" type="ORF">SAMN05421756_103167</name>
</gene>
<evidence type="ECO:0000256" key="5">
    <source>
        <dbReference type="ARBA" id="ARBA00022741"/>
    </source>
</evidence>
<name>A0A1H9F693_9ACTN</name>
<dbReference type="InterPro" id="IPR050482">
    <property type="entry name" value="Sensor_HK_TwoCompSys"/>
</dbReference>
<dbReference type="InterPro" id="IPR003594">
    <property type="entry name" value="HATPase_dom"/>
</dbReference>
<comment type="catalytic activity">
    <reaction evidence="1">
        <text>ATP + protein L-histidine = ADP + protein N-phospho-L-histidine.</text>
        <dbReference type="EC" id="2.7.13.3"/>
    </reaction>
</comment>
<dbReference type="EC" id="2.7.13.3" evidence="2"/>
<feature type="transmembrane region" description="Helical" evidence="10">
    <location>
        <begin position="21"/>
        <end position="39"/>
    </location>
</feature>
<sequence>MPAGPPAGPTASRRRWSADPAAALVAGLFLVLLVVGAVLAADAPGLAVADWLPLLGMTALYAVTGLVAWRRRPHNRIGVLMLVAALSVWVSVLGALPDRALSMIGLVCSTLPLALTLHLLMAFPSGRVQRGVDRVVVGAGYVASTVLQVPLAVVGPEPPAVWRPADAAQVLLVASWVQSVVGVSSVFLAAGLVAVRAFRADPLERRLLGPMVWYRVLLPVMIGVGALAIQVRTPLAVGLSWLQFAAVLGLPVVFLVGLLFGSFGRTGQVDELVARIGGATPSAGALSAAVAQALGDPDARVVFARTGADGFVDEAGRLVPAEPERGRHVHPVRHGGVVVGGIVHRDDALADGSEIEVVGGVVALGIEAERLAAEQRALLAELRTSESDLYASRRRLLQAEDSERRRISRDLHDGAQQHIVLLGLTARQLSRTASDPVVAASAAGIADGMTGLLTELRDFIAGIMPAPLVERGLVPAVEMLAERMPVPTTVETSGPVPPLATDAESTLYFTISEALTNVAKHASATTARVRFEPPAGDGGRLRASVRDDGKGGADPADGTGLRGLQDRVAALGGTLEVVSPDGEGTTVVVEVPCG</sequence>
<evidence type="ECO:0000256" key="3">
    <source>
        <dbReference type="ARBA" id="ARBA00022553"/>
    </source>
</evidence>
<feature type="transmembrane region" description="Helical" evidence="10">
    <location>
        <begin position="51"/>
        <end position="70"/>
    </location>
</feature>
<proteinExistence type="predicted"/>
<evidence type="ECO:0000256" key="8">
    <source>
        <dbReference type="ARBA" id="ARBA00023012"/>
    </source>
</evidence>
<evidence type="ECO:0000256" key="6">
    <source>
        <dbReference type="ARBA" id="ARBA00022777"/>
    </source>
</evidence>
<dbReference type="STRING" id="1036181.SAMN05421756_103167"/>
<dbReference type="Proteomes" id="UP000198504">
    <property type="component" value="Unassembled WGS sequence"/>
</dbReference>